<protein>
    <submittedName>
        <fullName evidence="1">Uncharacterized protein</fullName>
    </submittedName>
</protein>
<sequence>MKDNRSLHDIIESLPNEFIEKIKSETDISVLTKMKKRLRNKDKIAVVEARIQNLNHLVA</sequence>
<dbReference type="RefSeq" id="WP_255841808.1">
    <property type="nucleotide sequence ID" value="NZ_CP094358.1"/>
</dbReference>
<dbReference type="KEGG" id="fbm:MQE35_12710"/>
<dbReference type="Proteomes" id="UP000831290">
    <property type="component" value="Chromosome"/>
</dbReference>
<dbReference type="AlphaFoldDB" id="A0A9E6ZPW3"/>
<gene>
    <name evidence="1" type="ORF">MQE35_12710</name>
</gene>
<keyword evidence="2" id="KW-1185">Reference proteome</keyword>
<accession>A0A9E6ZPW3</accession>
<evidence type="ECO:0000313" key="2">
    <source>
        <dbReference type="Proteomes" id="UP000831290"/>
    </source>
</evidence>
<name>A0A9E6ZPW3_9FLAO</name>
<evidence type="ECO:0000313" key="1">
    <source>
        <dbReference type="EMBL" id="UOB16593.1"/>
    </source>
</evidence>
<reference evidence="1" key="1">
    <citation type="submission" date="2022-03" db="EMBL/GenBank/DDBJ databases">
        <title>Description of Abyssus ytuae gen. nov., sp. nov., a novel member of the family Flavobacteriaceae isolated from the sediment of Mariana Trench.</title>
        <authorList>
            <person name="Zhang J."/>
            <person name="Xu X."/>
        </authorList>
    </citation>
    <scope>NUCLEOTIDE SEQUENCE</scope>
    <source>
        <strain evidence="1">MT3330</strain>
    </source>
</reference>
<organism evidence="1 2">
    <name type="scientific">Abyssalbus ytuae</name>
    <dbReference type="NCBI Taxonomy" id="2926907"/>
    <lineage>
        <taxon>Bacteria</taxon>
        <taxon>Pseudomonadati</taxon>
        <taxon>Bacteroidota</taxon>
        <taxon>Flavobacteriia</taxon>
        <taxon>Flavobacteriales</taxon>
        <taxon>Flavobacteriaceae</taxon>
        <taxon>Abyssalbus</taxon>
    </lineage>
</organism>
<proteinExistence type="predicted"/>
<dbReference type="EMBL" id="CP094358">
    <property type="protein sequence ID" value="UOB16593.1"/>
    <property type="molecule type" value="Genomic_DNA"/>
</dbReference>